<dbReference type="Proteomes" id="UP000838756">
    <property type="component" value="Unassembled WGS sequence"/>
</dbReference>
<feature type="compositionally biased region" description="Basic and acidic residues" evidence="1">
    <location>
        <begin position="249"/>
        <end position="263"/>
    </location>
</feature>
<keyword evidence="4" id="KW-1185">Reference proteome</keyword>
<protein>
    <submittedName>
        <fullName evidence="3">Jg18605 protein</fullName>
    </submittedName>
</protein>
<sequence>MSVVFSQSTRNMTHTNLLLVLVVTISLLESIAGASFSNVVVQRDGIVPLGYINYDPISFGNSQAAQLSMAPLDSVVQVPSVSAIVSPCLAPCIIPKPASQGLAPISTTSNAKIITYQPAVPNVPVVTTNQEAARGYQYAYAVYDDQTGDKKSQSEQSDGFNAVVRNISPEQAKSKENELEVVKPKPAPCPEPVNAQLTQNREQSLEGVTSEVDNLEEQTREPKSKPKSVQESVENSVERSEGKVNTPEGKAEKKKPREEEPHQNSEPIDNSPVLLDNVVSYYDIIKCLQTKLINANSAVSPLTYILIPSLQGPC</sequence>
<organism evidence="3 4">
    <name type="scientific">Pararge aegeria aegeria</name>
    <dbReference type="NCBI Taxonomy" id="348720"/>
    <lineage>
        <taxon>Eukaryota</taxon>
        <taxon>Metazoa</taxon>
        <taxon>Ecdysozoa</taxon>
        <taxon>Arthropoda</taxon>
        <taxon>Hexapoda</taxon>
        <taxon>Insecta</taxon>
        <taxon>Pterygota</taxon>
        <taxon>Neoptera</taxon>
        <taxon>Endopterygota</taxon>
        <taxon>Lepidoptera</taxon>
        <taxon>Glossata</taxon>
        <taxon>Ditrysia</taxon>
        <taxon>Papilionoidea</taxon>
        <taxon>Nymphalidae</taxon>
        <taxon>Satyrinae</taxon>
        <taxon>Satyrini</taxon>
        <taxon>Parargina</taxon>
        <taxon>Pararge</taxon>
    </lineage>
</organism>
<evidence type="ECO:0000256" key="1">
    <source>
        <dbReference type="SAM" id="MobiDB-lite"/>
    </source>
</evidence>
<evidence type="ECO:0000256" key="2">
    <source>
        <dbReference type="SAM" id="SignalP"/>
    </source>
</evidence>
<dbReference type="OrthoDB" id="7488025at2759"/>
<name>A0A8S4R7W1_9NEOP</name>
<feature type="region of interest" description="Disordered" evidence="1">
    <location>
        <begin position="167"/>
        <end position="271"/>
    </location>
</feature>
<feature type="compositionally biased region" description="Basic and acidic residues" evidence="1">
    <location>
        <begin position="172"/>
        <end position="183"/>
    </location>
</feature>
<gene>
    <name evidence="3" type="primary">jg18605</name>
    <name evidence="3" type="ORF">PAEG_LOCUS9712</name>
</gene>
<dbReference type="EMBL" id="CAKXAJ010024814">
    <property type="protein sequence ID" value="CAH2230502.1"/>
    <property type="molecule type" value="Genomic_DNA"/>
</dbReference>
<dbReference type="AlphaFoldDB" id="A0A8S4R7W1"/>
<feature type="signal peptide" evidence="2">
    <location>
        <begin position="1"/>
        <end position="33"/>
    </location>
</feature>
<evidence type="ECO:0000313" key="3">
    <source>
        <dbReference type="EMBL" id="CAH2230502.1"/>
    </source>
</evidence>
<proteinExistence type="predicted"/>
<comment type="caution">
    <text evidence="3">The sequence shown here is derived from an EMBL/GenBank/DDBJ whole genome shotgun (WGS) entry which is preliminary data.</text>
</comment>
<evidence type="ECO:0000313" key="4">
    <source>
        <dbReference type="Proteomes" id="UP000838756"/>
    </source>
</evidence>
<keyword evidence="2" id="KW-0732">Signal</keyword>
<accession>A0A8S4R7W1</accession>
<reference evidence="3" key="1">
    <citation type="submission" date="2022-03" db="EMBL/GenBank/DDBJ databases">
        <authorList>
            <person name="Lindestad O."/>
        </authorList>
    </citation>
    <scope>NUCLEOTIDE SEQUENCE</scope>
</reference>
<feature type="chain" id="PRO_5035797688" evidence="2">
    <location>
        <begin position="34"/>
        <end position="314"/>
    </location>
</feature>